<dbReference type="PROSITE" id="PS50002">
    <property type="entry name" value="SH3"/>
    <property type="match status" value="1"/>
</dbReference>
<evidence type="ECO:0000256" key="5">
    <source>
        <dbReference type="ARBA" id="ARBA00023038"/>
    </source>
</evidence>
<dbReference type="Gene3D" id="2.30.30.40">
    <property type="entry name" value="SH3 Domains"/>
    <property type="match status" value="1"/>
</dbReference>
<dbReference type="EMBL" id="JAKROA010000001">
    <property type="protein sequence ID" value="KAL5112518.1"/>
    <property type="molecule type" value="Genomic_DNA"/>
</dbReference>
<keyword evidence="1 7" id="KW-0728">SH3 domain</keyword>
<keyword evidence="5 6" id="KW-0440">LIM domain</keyword>
<dbReference type="Pfam" id="PF00880">
    <property type="entry name" value="Nebulin"/>
    <property type="match status" value="1"/>
</dbReference>
<keyword evidence="3" id="KW-0677">Repeat</keyword>
<evidence type="ECO:0000313" key="12">
    <source>
        <dbReference type="Proteomes" id="UP001651158"/>
    </source>
</evidence>
<dbReference type="SUPFAM" id="SSF57716">
    <property type="entry name" value="Glucocorticoid receptor-like (DNA-binding domain)"/>
    <property type="match status" value="2"/>
</dbReference>
<feature type="domain" description="SH3" evidence="9">
    <location>
        <begin position="215"/>
        <end position="276"/>
    </location>
</feature>
<dbReference type="SUPFAM" id="SSF50044">
    <property type="entry name" value="SH3-domain"/>
    <property type="match status" value="1"/>
</dbReference>
<dbReference type="SMART" id="SM00132">
    <property type="entry name" value="LIM"/>
    <property type="match status" value="1"/>
</dbReference>
<dbReference type="SMART" id="SM00227">
    <property type="entry name" value="NEBU"/>
    <property type="match status" value="1"/>
</dbReference>
<dbReference type="PROSITE" id="PS51216">
    <property type="entry name" value="NEBULIN"/>
    <property type="match status" value="1"/>
</dbReference>
<evidence type="ECO:0000256" key="8">
    <source>
        <dbReference type="SAM" id="MobiDB-lite"/>
    </source>
</evidence>
<dbReference type="CDD" id="cd11789">
    <property type="entry name" value="SH3_Nebulin_family_C"/>
    <property type="match status" value="1"/>
</dbReference>
<evidence type="ECO:0000256" key="3">
    <source>
        <dbReference type="ARBA" id="ARBA00022737"/>
    </source>
</evidence>
<dbReference type="InterPro" id="IPR051759">
    <property type="entry name" value="LIM-SH3_domain_protein"/>
</dbReference>
<dbReference type="InterPro" id="IPR036028">
    <property type="entry name" value="SH3-like_dom_sf"/>
</dbReference>
<evidence type="ECO:0000256" key="7">
    <source>
        <dbReference type="PROSITE-ProRule" id="PRU00192"/>
    </source>
</evidence>
<dbReference type="InterPro" id="IPR001781">
    <property type="entry name" value="Znf_LIM"/>
</dbReference>
<dbReference type="Proteomes" id="UP001651158">
    <property type="component" value="Unassembled WGS sequence"/>
</dbReference>
<evidence type="ECO:0000259" key="10">
    <source>
        <dbReference type="PROSITE" id="PS50023"/>
    </source>
</evidence>
<dbReference type="InterPro" id="IPR000900">
    <property type="entry name" value="Nebulin_repeat"/>
</dbReference>
<feature type="compositionally biased region" description="Polar residues" evidence="8">
    <location>
        <begin position="118"/>
        <end position="143"/>
    </location>
</feature>
<keyword evidence="2 6" id="KW-0479">Metal-binding</keyword>
<feature type="domain" description="LIM zinc-binding" evidence="10">
    <location>
        <begin position="5"/>
        <end position="65"/>
    </location>
</feature>
<gene>
    <name evidence="11" type="ORF">TcWFU_007438</name>
</gene>
<sequence>MHMDRQCGACGKAVYPTEELRCLDRLWHKSCFRCQVCNKILGIHNFKGHGGKPYCNVHYPLSKSFTQVNDTPEMQQVAINTKNMSKIQYHRDYELSRGRQASLPEGQTHFEHGNEFSRTVETPPMQQQSYNRASTGGQTNRSALNPEPYSFSQPLTSTTNGSAAPVSYANTNAQTALGQGNDYAGKNGEKAEDEDEAVPIYRPDLVMIGGMKVTGSGMHFRAVYNYEAAEDDEVSFVEGDEILHGEPIDEGWMFGTVRRTGRFGMLPSNYVVPIQNPNYNP</sequence>
<dbReference type="Pfam" id="PF00412">
    <property type="entry name" value="LIM"/>
    <property type="match status" value="1"/>
</dbReference>
<organism evidence="11 12">
    <name type="scientific">Taenia crassiceps</name>
    <dbReference type="NCBI Taxonomy" id="6207"/>
    <lineage>
        <taxon>Eukaryota</taxon>
        <taxon>Metazoa</taxon>
        <taxon>Spiralia</taxon>
        <taxon>Lophotrochozoa</taxon>
        <taxon>Platyhelminthes</taxon>
        <taxon>Cestoda</taxon>
        <taxon>Eucestoda</taxon>
        <taxon>Cyclophyllidea</taxon>
        <taxon>Taeniidae</taxon>
        <taxon>Taenia</taxon>
    </lineage>
</organism>
<evidence type="ECO:0000313" key="11">
    <source>
        <dbReference type="EMBL" id="KAL5112518.1"/>
    </source>
</evidence>
<keyword evidence="4 6" id="KW-0862">Zinc</keyword>
<accession>A0ABR4QRS9</accession>
<feature type="region of interest" description="Disordered" evidence="8">
    <location>
        <begin position="118"/>
        <end position="144"/>
    </location>
</feature>
<dbReference type="SMART" id="SM00326">
    <property type="entry name" value="SH3"/>
    <property type="match status" value="1"/>
</dbReference>
<proteinExistence type="predicted"/>
<dbReference type="Pfam" id="PF14604">
    <property type="entry name" value="SH3_9"/>
    <property type="match status" value="1"/>
</dbReference>
<dbReference type="InterPro" id="IPR001452">
    <property type="entry name" value="SH3_domain"/>
</dbReference>
<dbReference type="PROSITE" id="PS50023">
    <property type="entry name" value="LIM_DOMAIN_2"/>
    <property type="match status" value="1"/>
</dbReference>
<evidence type="ECO:0000256" key="6">
    <source>
        <dbReference type="PROSITE-ProRule" id="PRU00125"/>
    </source>
</evidence>
<keyword evidence="12" id="KW-1185">Reference proteome</keyword>
<dbReference type="Gene3D" id="2.10.110.10">
    <property type="entry name" value="Cysteine Rich Protein"/>
    <property type="match status" value="1"/>
</dbReference>
<dbReference type="PRINTS" id="PR00452">
    <property type="entry name" value="SH3DOMAIN"/>
</dbReference>
<dbReference type="PANTHER" id="PTHR46218">
    <property type="entry name" value="LASP"/>
    <property type="match status" value="1"/>
</dbReference>
<evidence type="ECO:0000256" key="2">
    <source>
        <dbReference type="ARBA" id="ARBA00022723"/>
    </source>
</evidence>
<evidence type="ECO:0000256" key="4">
    <source>
        <dbReference type="ARBA" id="ARBA00022833"/>
    </source>
</evidence>
<dbReference type="PROSITE" id="PS00478">
    <property type="entry name" value="LIM_DOMAIN_1"/>
    <property type="match status" value="1"/>
</dbReference>
<evidence type="ECO:0000259" key="9">
    <source>
        <dbReference type="PROSITE" id="PS50002"/>
    </source>
</evidence>
<evidence type="ECO:0000256" key="1">
    <source>
        <dbReference type="ARBA" id="ARBA00022443"/>
    </source>
</evidence>
<name>A0ABR4QRS9_9CEST</name>
<reference evidence="11 12" key="1">
    <citation type="journal article" date="2022" name="Front. Cell. Infect. Microbiol.">
        <title>The Genomes of Two Strains of Taenia crassiceps the Animal Model for the Study of Human Cysticercosis.</title>
        <authorList>
            <person name="Bobes R.J."/>
            <person name="Estrada K."/>
            <person name="Rios-Valencia D.G."/>
            <person name="Calderon-Gallegos A."/>
            <person name="de la Torre P."/>
            <person name="Carrero J.C."/>
            <person name="Sanchez-Flores A."/>
            <person name="Laclette J.P."/>
        </authorList>
    </citation>
    <scope>NUCLEOTIDE SEQUENCE [LARGE SCALE GENOMIC DNA]</scope>
    <source>
        <strain evidence="11">WFUcys</strain>
    </source>
</reference>
<dbReference type="PANTHER" id="PTHR46218:SF4">
    <property type="entry name" value="LIM AND SH3 DOMAIN PROTEIN LASP"/>
    <property type="match status" value="1"/>
</dbReference>
<protein>
    <submittedName>
        <fullName evidence="11">LIM zinc-binding domain-containing Nebulette</fullName>
    </submittedName>
</protein>
<comment type="caution">
    <text evidence="11">The sequence shown here is derived from an EMBL/GenBank/DDBJ whole genome shotgun (WGS) entry which is preliminary data.</text>
</comment>